<dbReference type="SMART" id="SM00448">
    <property type="entry name" value="REC"/>
    <property type="match status" value="1"/>
</dbReference>
<dbReference type="InterPro" id="IPR036097">
    <property type="entry name" value="HisK_dim/P_sf"/>
</dbReference>
<evidence type="ECO:0000256" key="11">
    <source>
        <dbReference type="ARBA" id="ARBA00022989"/>
    </source>
</evidence>
<evidence type="ECO:0000256" key="3">
    <source>
        <dbReference type="ARBA" id="ARBA00006402"/>
    </source>
</evidence>
<dbReference type="AlphaFoldDB" id="A0A4R3K3Q9"/>
<evidence type="ECO:0000256" key="16">
    <source>
        <dbReference type="PROSITE-ProRule" id="PRU00169"/>
    </source>
</evidence>
<dbReference type="EC" id="2.7.13.3" evidence="4"/>
<sequence length="882" mass="100135">MKRNFVMTQSKLRLFMAISFFMITALLAISSIYMKININAEKTAEEHRIMFQQLGESLAEASDYLTAEGRKYAVTGDRSHMENYWQEIEKTKTRDYVIEKMQEANAPENELLLLEEAKKYSDELVETERRSMRLVLESEHVPEELMPPPVATKKLTESDAALSDNAKKAKAVEIMFDDNYDTSKEHIMKPIAAFQQNMNNRLENELLHARQNLYHAFVLQVILACLIIAEILVLMRIFMLYITHPIQHYTKKLEGFSFQRHFSLKAEGTKELRILADTFNTLYISFQQELKRRQETEKRMILAKEEAEKANAAKSEFLANMSHEIRTPLNTIIGYHYMLEQQRPTTKILTYTNNIGLAAKNLLAIVNEILDFSKIESGKIELESAPFSFRQVLKELYTMIDVEAKKKGLVFSLEIGESVPDIICGDAFRLKRVTLNLLSNAVKFTEKGFINLKVVEKLQKEQEWLEMSITDSSIGIAKEAQTHLFEAFTQADISTSRRFGGTGLGLAISQQIALLMKGKIEVNSEPGHGSTFIFSFPVQRTDKTIVQEKPLSTNINFHGMKLLLVEDNEVNLHMTEEILSGFGFSVTTANSGKKALAAAKKNKYALILMDIRMPIMDGYETAAHLQKDSQNTDTPIVALSADVLGDVQEKVLAAGMAGYLEKPLQLDKLLKILAKVLKISIKNIQSPVPKSAVFFDPQSIIKKLKGKKATYIKILTLFYDNHIKDERKIKYYVRHKEYQKAANLLHELKGASGNIGANGLYAAILSYSAALDKVNAEKLGTDFSRTFNESMQAIQQYLTENVTKEPAAITPPHASKDDIRNFLLMLQSGDFTAKETCRKMRDSLRSFFGENFYKRLWQKVNTYDFPAAAILLSKEIGKNGER</sequence>
<accession>A0A4R3K3Q9</accession>
<keyword evidence="9 21" id="KW-0808">Transferase</keyword>
<keyword evidence="7 17" id="KW-0812">Transmembrane</keyword>
<feature type="domain" description="Response regulatory" evidence="19">
    <location>
        <begin position="561"/>
        <end position="677"/>
    </location>
</feature>
<dbReference type="SUPFAM" id="SSF52172">
    <property type="entry name" value="CheY-like"/>
    <property type="match status" value="1"/>
</dbReference>
<dbReference type="Pfam" id="PF00512">
    <property type="entry name" value="HisKA"/>
    <property type="match status" value="1"/>
</dbReference>
<evidence type="ECO:0000256" key="1">
    <source>
        <dbReference type="ARBA" id="ARBA00000085"/>
    </source>
</evidence>
<gene>
    <name evidence="21" type="ORF">EDC37_11634</name>
</gene>
<dbReference type="GO" id="GO:0005886">
    <property type="term" value="C:plasma membrane"/>
    <property type="evidence" value="ECO:0007669"/>
    <property type="project" value="UniProtKB-SubCell"/>
</dbReference>
<dbReference type="SUPFAM" id="SSF47384">
    <property type="entry name" value="Homodimeric domain of signal transducing histidine kinase"/>
    <property type="match status" value="1"/>
</dbReference>
<evidence type="ECO:0000256" key="8">
    <source>
        <dbReference type="ARBA" id="ARBA00022741"/>
    </source>
</evidence>
<keyword evidence="13 17" id="KW-0472">Membrane</keyword>
<dbReference type="SMART" id="SM00388">
    <property type="entry name" value="HisKA"/>
    <property type="match status" value="1"/>
</dbReference>
<dbReference type="InterPro" id="IPR036641">
    <property type="entry name" value="HPT_dom_sf"/>
</dbReference>
<dbReference type="EMBL" id="SMAA01000016">
    <property type="protein sequence ID" value="TCS77369.1"/>
    <property type="molecule type" value="Genomic_DNA"/>
</dbReference>
<comment type="similarity">
    <text evidence="3">In the N-terminal section; belongs to the phytochrome family.</text>
</comment>
<keyword evidence="6 16" id="KW-0597">Phosphoprotein</keyword>
<feature type="domain" description="HPt" evidence="20">
    <location>
        <begin position="707"/>
        <end position="801"/>
    </location>
</feature>
<dbReference type="Gene3D" id="1.20.120.160">
    <property type="entry name" value="HPT domain"/>
    <property type="match status" value="1"/>
</dbReference>
<evidence type="ECO:0000256" key="13">
    <source>
        <dbReference type="ARBA" id="ARBA00023136"/>
    </source>
</evidence>
<evidence type="ECO:0000259" key="20">
    <source>
        <dbReference type="PROSITE" id="PS50894"/>
    </source>
</evidence>
<evidence type="ECO:0000256" key="10">
    <source>
        <dbReference type="ARBA" id="ARBA00022840"/>
    </source>
</evidence>
<protein>
    <recommendedName>
        <fullName evidence="14">Circadian input-output histidine kinase CikA</fullName>
        <ecNumber evidence="4">2.7.13.3</ecNumber>
    </recommendedName>
</protein>
<dbReference type="GO" id="GO:0000155">
    <property type="term" value="F:phosphorelay sensor kinase activity"/>
    <property type="evidence" value="ECO:0007669"/>
    <property type="project" value="InterPro"/>
</dbReference>
<dbReference type="InterPro" id="IPR004358">
    <property type="entry name" value="Sig_transdc_His_kin-like_C"/>
</dbReference>
<dbReference type="InterPro" id="IPR003661">
    <property type="entry name" value="HisK_dim/P_dom"/>
</dbReference>
<evidence type="ECO:0000259" key="19">
    <source>
        <dbReference type="PROSITE" id="PS50110"/>
    </source>
</evidence>
<evidence type="ECO:0000256" key="9">
    <source>
        <dbReference type="ARBA" id="ARBA00022777"/>
    </source>
</evidence>
<dbReference type="OrthoDB" id="9805486at2"/>
<organism evidence="21 22">
    <name type="scientific">Pectinatus cerevisiiphilus</name>
    <dbReference type="NCBI Taxonomy" id="86956"/>
    <lineage>
        <taxon>Bacteria</taxon>
        <taxon>Bacillati</taxon>
        <taxon>Bacillota</taxon>
        <taxon>Negativicutes</taxon>
        <taxon>Selenomonadales</taxon>
        <taxon>Selenomonadaceae</taxon>
        <taxon>Pectinatus</taxon>
    </lineage>
</organism>
<evidence type="ECO:0000256" key="15">
    <source>
        <dbReference type="PROSITE-ProRule" id="PRU00110"/>
    </source>
</evidence>
<dbReference type="PROSITE" id="PS50894">
    <property type="entry name" value="HPT"/>
    <property type="match status" value="1"/>
</dbReference>
<dbReference type="InterPro" id="IPR005467">
    <property type="entry name" value="His_kinase_dom"/>
</dbReference>
<evidence type="ECO:0000256" key="14">
    <source>
        <dbReference type="ARBA" id="ARBA00074306"/>
    </source>
</evidence>
<dbReference type="Gene3D" id="3.40.50.2300">
    <property type="match status" value="1"/>
</dbReference>
<evidence type="ECO:0000256" key="7">
    <source>
        <dbReference type="ARBA" id="ARBA00022692"/>
    </source>
</evidence>
<feature type="modified residue" description="Phosphohistidine" evidence="15">
    <location>
        <position position="746"/>
    </location>
</feature>
<dbReference type="InterPro" id="IPR008207">
    <property type="entry name" value="Sig_transdc_His_kin_Hpt_dom"/>
</dbReference>
<dbReference type="Proteomes" id="UP000295188">
    <property type="component" value="Unassembled WGS sequence"/>
</dbReference>
<keyword evidence="22" id="KW-1185">Reference proteome</keyword>
<dbReference type="PROSITE" id="PS50109">
    <property type="entry name" value="HIS_KIN"/>
    <property type="match status" value="1"/>
</dbReference>
<dbReference type="PROSITE" id="PS50110">
    <property type="entry name" value="RESPONSE_REGULATORY"/>
    <property type="match status" value="1"/>
</dbReference>
<comment type="caution">
    <text evidence="21">The sequence shown here is derived from an EMBL/GenBank/DDBJ whole genome shotgun (WGS) entry which is preliminary data.</text>
</comment>
<evidence type="ECO:0000256" key="17">
    <source>
        <dbReference type="SAM" id="Phobius"/>
    </source>
</evidence>
<comment type="subcellular location">
    <subcellularLocation>
        <location evidence="2">Cell membrane</location>
        <topology evidence="2">Multi-pass membrane protein</topology>
    </subcellularLocation>
</comment>
<dbReference type="PANTHER" id="PTHR45339:SF1">
    <property type="entry name" value="HYBRID SIGNAL TRANSDUCTION HISTIDINE KINASE J"/>
    <property type="match status" value="1"/>
</dbReference>
<dbReference type="PANTHER" id="PTHR45339">
    <property type="entry name" value="HYBRID SIGNAL TRANSDUCTION HISTIDINE KINASE J"/>
    <property type="match status" value="1"/>
</dbReference>
<evidence type="ECO:0000313" key="22">
    <source>
        <dbReference type="Proteomes" id="UP000295188"/>
    </source>
</evidence>
<dbReference type="PRINTS" id="PR00344">
    <property type="entry name" value="BCTRLSENSOR"/>
</dbReference>
<keyword evidence="5" id="KW-1003">Cell membrane</keyword>
<dbReference type="Gene3D" id="1.10.287.130">
    <property type="match status" value="1"/>
</dbReference>
<dbReference type="InterPro" id="IPR003594">
    <property type="entry name" value="HATPase_dom"/>
</dbReference>
<feature type="modified residue" description="4-aspartylphosphate" evidence="16">
    <location>
        <position position="610"/>
    </location>
</feature>
<evidence type="ECO:0000256" key="4">
    <source>
        <dbReference type="ARBA" id="ARBA00012438"/>
    </source>
</evidence>
<feature type="transmembrane region" description="Helical" evidence="17">
    <location>
        <begin position="12"/>
        <end position="34"/>
    </location>
</feature>
<dbReference type="SMART" id="SM00387">
    <property type="entry name" value="HATPase_c"/>
    <property type="match status" value="1"/>
</dbReference>
<feature type="transmembrane region" description="Helical" evidence="17">
    <location>
        <begin position="217"/>
        <end position="242"/>
    </location>
</feature>
<dbReference type="Pfam" id="PF00072">
    <property type="entry name" value="Response_reg"/>
    <property type="match status" value="1"/>
</dbReference>
<keyword evidence="9 21" id="KW-0418">Kinase</keyword>
<keyword evidence="11 17" id="KW-1133">Transmembrane helix</keyword>
<dbReference type="CDD" id="cd16922">
    <property type="entry name" value="HATPase_EvgS-ArcB-TorS-like"/>
    <property type="match status" value="1"/>
</dbReference>
<proteinExistence type="inferred from homology"/>
<dbReference type="FunFam" id="3.30.565.10:FF:000010">
    <property type="entry name" value="Sensor histidine kinase RcsC"/>
    <property type="match status" value="1"/>
</dbReference>
<evidence type="ECO:0000256" key="6">
    <source>
        <dbReference type="ARBA" id="ARBA00022553"/>
    </source>
</evidence>
<dbReference type="Gene3D" id="3.30.565.10">
    <property type="entry name" value="Histidine kinase-like ATPase, C-terminal domain"/>
    <property type="match status" value="1"/>
</dbReference>
<dbReference type="RefSeq" id="WP_132550927.1">
    <property type="nucleotide sequence ID" value="NZ_SMAA01000016.1"/>
</dbReference>
<keyword evidence="10" id="KW-0067">ATP-binding</keyword>
<dbReference type="SUPFAM" id="SSF47226">
    <property type="entry name" value="Histidine-containing phosphotransfer domain, HPT domain"/>
    <property type="match status" value="1"/>
</dbReference>
<evidence type="ECO:0000256" key="12">
    <source>
        <dbReference type="ARBA" id="ARBA00023012"/>
    </source>
</evidence>
<name>A0A4R3K3Q9_9FIRM</name>
<dbReference type="CDD" id="cd17546">
    <property type="entry name" value="REC_hyHK_CKI1_RcsC-like"/>
    <property type="match status" value="1"/>
</dbReference>
<dbReference type="GO" id="GO:0005524">
    <property type="term" value="F:ATP binding"/>
    <property type="evidence" value="ECO:0007669"/>
    <property type="project" value="UniProtKB-KW"/>
</dbReference>
<dbReference type="InterPro" id="IPR036890">
    <property type="entry name" value="HATPase_C_sf"/>
</dbReference>
<dbReference type="Pfam" id="PF02518">
    <property type="entry name" value="HATPase_c"/>
    <property type="match status" value="1"/>
</dbReference>
<dbReference type="SUPFAM" id="SSF55874">
    <property type="entry name" value="ATPase domain of HSP90 chaperone/DNA topoisomerase II/histidine kinase"/>
    <property type="match status" value="1"/>
</dbReference>
<comment type="catalytic activity">
    <reaction evidence="1">
        <text>ATP + protein L-histidine = ADP + protein N-phospho-L-histidine.</text>
        <dbReference type="EC" id="2.7.13.3"/>
    </reaction>
</comment>
<dbReference type="InterPro" id="IPR011006">
    <property type="entry name" value="CheY-like_superfamily"/>
</dbReference>
<feature type="domain" description="Histidine kinase" evidence="18">
    <location>
        <begin position="320"/>
        <end position="540"/>
    </location>
</feature>
<keyword evidence="12" id="KW-0902">Two-component regulatory system</keyword>
<evidence type="ECO:0000259" key="18">
    <source>
        <dbReference type="PROSITE" id="PS50109"/>
    </source>
</evidence>
<evidence type="ECO:0000313" key="21">
    <source>
        <dbReference type="EMBL" id="TCS77369.1"/>
    </source>
</evidence>
<keyword evidence="8" id="KW-0547">Nucleotide-binding</keyword>
<evidence type="ECO:0000256" key="5">
    <source>
        <dbReference type="ARBA" id="ARBA00022475"/>
    </source>
</evidence>
<evidence type="ECO:0000256" key="2">
    <source>
        <dbReference type="ARBA" id="ARBA00004651"/>
    </source>
</evidence>
<reference evidence="21 22" key="1">
    <citation type="submission" date="2019-03" db="EMBL/GenBank/DDBJ databases">
        <title>Genomic Encyclopedia of Type Strains, Phase IV (KMG-IV): sequencing the most valuable type-strain genomes for metagenomic binning, comparative biology and taxonomic classification.</title>
        <authorList>
            <person name="Goeker M."/>
        </authorList>
    </citation>
    <scope>NUCLEOTIDE SEQUENCE [LARGE SCALE GENOMIC DNA]</scope>
    <source>
        <strain evidence="21 22">DSM 20467</strain>
    </source>
</reference>
<dbReference type="InterPro" id="IPR001789">
    <property type="entry name" value="Sig_transdc_resp-reg_receiver"/>
</dbReference>
<dbReference type="CDD" id="cd00082">
    <property type="entry name" value="HisKA"/>
    <property type="match status" value="1"/>
</dbReference>